<feature type="compositionally biased region" description="Low complexity" evidence="1">
    <location>
        <begin position="133"/>
        <end position="143"/>
    </location>
</feature>
<dbReference type="Gene3D" id="2.30.29.30">
    <property type="entry name" value="Pleckstrin-homology domain (PH domain)/Phosphotyrosine-binding domain (PTB)"/>
    <property type="match status" value="1"/>
</dbReference>
<evidence type="ECO:0000313" key="3">
    <source>
        <dbReference type="EMBL" id="KAH0615666.1"/>
    </source>
</evidence>
<gene>
    <name evidence="3" type="ORF">JD844_025965</name>
</gene>
<proteinExistence type="predicted"/>
<evidence type="ECO:0000259" key="2">
    <source>
        <dbReference type="PROSITE" id="PS51064"/>
    </source>
</evidence>
<feature type="domain" description="IRS-type PTB" evidence="2">
    <location>
        <begin position="1"/>
        <end position="45"/>
    </location>
</feature>
<feature type="region of interest" description="Disordered" evidence="1">
    <location>
        <begin position="71"/>
        <end position="223"/>
    </location>
</feature>
<dbReference type="Pfam" id="PF02174">
    <property type="entry name" value="IRS"/>
    <property type="match status" value="1"/>
</dbReference>
<keyword evidence="4" id="KW-1185">Reference proteome</keyword>
<dbReference type="InterPro" id="IPR002404">
    <property type="entry name" value="IRS_PTB"/>
</dbReference>
<dbReference type="PANTHER" id="PTHR21258:SF46">
    <property type="entry name" value="DOCKING PROTEIN 1"/>
    <property type="match status" value="1"/>
</dbReference>
<feature type="region of interest" description="Disordered" evidence="1">
    <location>
        <begin position="243"/>
        <end position="341"/>
    </location>
</feature>
<dbReference type="EMBL" id="JAIPUX010005290">
    <property type="protein sequence ID" value="KAH0615666.1"/>
    <property type="molecule type" value="Genomic_DNA"/>
</dbReference>
<dbReference type="PANTHER" id="PTHR21258">
    <property type="entry name" value="DOCKING PROTEIN RELATED"/>
    <property type="match status" value="1"/>
</dbReference>
<dbReference type="SUPFAM" id="SSF50729">
    <property type="entry name" value="PH domain-like"/>
    <property type="match status" value="1"/>
</dbReference>
<accession>A0ABQ7SEA5</accession>
<feature type="compositionally biased region" description="Basic and acidic residues" evidence="1">
    <location>
        <begin position="188"/>
        <end position="198"/>
    </location>
</feature>
<feature type="compositionally biased region" description="Basic and acidic residues" evidence="1">
    <location>
        <begin position="1"/>
        <end position="11"/>
    </location>
</feature>
<reference evidence="3 4" key="1">
    <citation type="journal article" date="2022" name="Gigascience">
        <title>A chromosome-level genome assembly and annotation of the desert horned lizard, Phrynosoma platyrhinos, provides insight into chromosomal rearrangements among reptiles.</title>
        <authorList>
            <person name="Koochekian N."/>
            <person name="Ascanio A."/>
            <person name="Farleigh K."/>
            <person name="Card D.C."/>
            <person name="Schield D.R."/>
            <person name="Castoe T.A."/>
            <person name="Jezkova T."/>
        </authorList>
    </citation>
    <scope>NUCLEOTIDE SEQUENCE [LARGE SCALE GENOMIC DNA]</scope>
    <source>
        <strain evidence="3">NK-2021</strain>
    </source>
</reference>
<dbReference type="InterPro" id="IPR050996">
    <property type="entry name" value="Docking_Protein_DOK"/>
</dbReference>
<sequence>MFSFEAGRRCESGPGNFTFETPQGSDIFRLVEVAIQAQKAQAEEDRRSGPSVDTDVVTGQLHSALAISLSLEGEGPDPKRRQWWDGVSRSAMLGPPATGEGEGSGPALKGQATRDSATPLAGPPLPSLREEAAAAASVYSEPLDVVRGSQAGPDPLYADPVDSRGKEGLRPPSCEWRLYERVGPGADDGGHIYDEPEGRAPQPAPTPAPAIYDEAHLPSEAWRTQGLESPAGYELPYLAGAGDYAVPHFHPKAGLPRAPKPSPAPKPPRGHKGPPQPGSNHNNSNNTTSSTGQPGGVGVATGEPVYSRVRKPPRDQRPLGGEQSVDGSRPASAVYEDLGEI</sequence>
<dbReference type="Proteomes" id="UP000826234">
    <property type="component" value="Unassembled WGS sequence"/>
</dbReference>
<dbReference type="InterPro" id="IPR011993">
    <property type="entry name" value="PH-like_dom_sf"/>
</dbReference>
<comment type="caution">
    <text evidence="3">The sequence shown here is derived from an EMBL/GenBank/DDBJ whole genome shotgun (WGS) entry which is preliminary data.</text>
</comment>
<feature type="compositionally biased region" description="Pro residues" evidence="1">
    <location>
        <begin position="258"/>
        <end position="267"/>
    </location>
</feature>
<name>A0ABQ7SEA5_PHRPL</name>
<evidence type="ECO:0000256" key="1">
    <source>
        <dbReference type="SAM" id="MobiDB-lite"/>
    </source>
</evidence>
<feature type="region of interest" description="Disordered" evidence="1">
    <location>
        <begin position="1"/>
        <end position="22"/>
    </location>
</feature>
<organism evidence="3 4">
    <name type="scientific">Phrynosoma platyrhinos</name>
    <name type="common">Desert horned lizard</name>
    <dbReference type="NCBI Taxonomy" id="52577"/>
    <lineage>
        <taxon>Eukaryota</taxon>
        <taxon>Metazoa</taxon>
        <taxon>Chordata</taxon>
        <taxon>Craniata</taxon>
        <taxon>Vertebrata</taxon>
        <taxon>Euteleostomi</taxon>
        <taxon>Lepidosauria</taxon>
        <taxon>Squamata</taxon>
        <taxon>Bifurcata</taxon>
        <taxon>Unidentata</taxon>
        <taxon>Episquamata</taxon>
        <taxon>Toxicofera</taxon>
        <taxon>Iguania</taxon>
        <taxon>Phrynosomatidae</taxon>
        <taxon>Phrynosomatinae</taxon>
        <taxon>Phrynosoma</taxon>
    </lineage>
</organism>
<evidence type="ECO:0000313" key="4">
    <source>
        <dbReference type="Proteomes" id="UP000826234"/>
    </source>
</evidence>
<protein>
    <recommendedName>
        <fullName evidence="2">IRS-type PTB domain-containing protein</fullName>
    </recommendedName>
</protein>
<dbReference type="PROSITE" id="PS51064">
    <property type="entry name" value="IRS_PTB"/>
    <property type="match status" value="1"/>
</dbReference>
<feature type="compositionally biased region" description="Low complexity" evidence="1">
    <location>
        <begin position="278"/>
        <end position="292"/>
    </location>
</feature>